<accession>A0A8S1Q8E0</accession>
<name>A0A8S1Q8E0_9CILI</name>
<comment type="caution">
    <text evidence="1">The sequence shown here is derived from an EMBL/GenBank/DDBJ whole genome shotgun (WGS) entry which is preliminary data.</text>
</comment>
<sequence>MNQEYERIKFIFLSLDKFIIMDLNKKIALQDLKFTFTNVLKIDLFSKLPQFFISKGFNSIQLNSHQSLSGQNDQDFSQQNKNHLEVLVKFYEEEA</sequence>
<evidence type="ECO:0000313" key="2">
    <source>
        <dbReference type="Proteomes" id="UP000692954"/>
    </source>
</evidence>
<keyword evidence="2" id="KW-1185">Reference proteome</keyword>
<dbReference type="Proteomes" id="UP000692954">
    <property type="component" value="Unassembled WGS sequence"/>
</dbReference>
<protein>
    <submittedName>
        <fullName evidence="1">Uncharacterized protein</fullName>
    </submittedName>
</protein>
<reference evidence="1" key="1">
    <citation type="submission" date="2021-01" db="EMBL/GenBank/DDBJ databases">
        <authorList>
            <consortium name="Genoscope - CEA"/>
            <person name="William W."/>
        </authorList>
    </citation>
    <scope>NUCLEOTIDE SEQUENCE</scope>
</reference>
<evidence type="ECO:0000313" key="1">
    <source>
        <dbReference type="EMBL" id="CAD8111314.1"/>
    </source>
</evidence>
<dbReference type="EMBL" id="CAJJDN010000098">
    <property type="protein sequence ID" value="CAD8111314.1"/>
    <property type="molecule type" value="Genomic_DNA"/>
</dbReference>
<gene>
    <name evidence="1" type="ORF">PSON_ATCC_30995.1.T0980001</name>
</gene>
<dbReference type="AlphaFoldDB" id="A0A8S1Q8E0"/>
<organism evidence="1 2">
    <name type="scientific">Paramecium sonneborni</name>
    <dbReference type="NCBI Taxonomy" id="65129"/>
    <lineage>
        <taxon>Eukaryota</taxon>
        <taxon>Sar</taxon>
        <taxon>Alveolata</taxon>
        <taxon>Ciliophora</taxon>
        <taxon>Intramacronucleata</taxon>
        <taxon>Oligohymenophorea</taxon>
        <taxon>Peniculida</taxon>
        <taxon>Parameciidae</taxon>
        <taxon>Paramecium</taxon>
    </lineage>
</organism>
<proteinExistence type="predicted"/>
<dbReference type="OrthoDB" id="295796at2759"/>